<proteinExistence type="predicted"/>
<dbReference type="Proteomes" id="UP000199001">
    <property type="component" value="Unassembled WGS sequence"/>
</dbReference>
<organism evidence="2 3">
    <name type="scientific">Micromonospora citrea</name>
    <dbReference type="NCBI Taxonomy" id="47855"/>
    <lineage>
        <taxon>Bacteria</taxon>
        <taxon>Bacillati</taxon>
        <taxon>Actinomycetota</taxon>
        <taxon>Actinomycetes</taxon>
        <taxon>Micromonosporales</taxon>
        <taxon>Micromonosporaceae</taxon>
        <taxon>Micromonospora</taxon>
    </lineage>
</organism>
<keyword evidence="3" id="KW-1185">Reference proteome</keyword>
<evidence type="ECO:0000313" key="2">
    <source>
        <dbReference type="EMBL" id="SCL45346.1"/>
    </source>
</evidence>
<evidence type="ECO:0000256" key="1">
    <source>
        <dbReference type="SAM" id="MobiDB-lite"/>
    </source>
</evidence>
<dbReference type="InterPro" id="IPR007061">
    <property type="entry name" value="MST-like"/>
</dbReference>
<evidence type="ECO:0000313" key="3">
    <source>
        <dbReference type="Proteomes" id="UP000199001"/>
    </source>
</evidence>
<sequence length="189" mass="21285">MARSRTGHPGGRRAAGRGERAVTIERVGPPLTGSERETLRAFLDYHRATLAMKCEGLSDEDLRRQSMPPSTLTLLGLVRHMAEVERTWFRRVINGEDIPLVWSDAGDYQVAYDASGATRSEAFDAWQREVEHSRRIEREAESLDVTGHNARWGEDVSLRLVMLHLIHEYARHNGHADFLREGIDGTVGA</sequence>
<evidence type="ECO:0008006" key="4">
    <source>
        <dbReference type="Google" id="ProtNLM"/>
    </source>
</evidence>
<dbReference type="InterPro" id="IPR034660">
    <property type="entry name" value="DinB/YfiT-like"/>
</dbReference>
<feature type="region of interest" description="Disordered" evidence="1">
    <location>
        <begin position="1"/>
        <end position="20"/>
    </location>
</feature>
<dbReference type="EMBL" id="FMHZ01000002">
    <property type="protein sequence ID" value="SCL45346.1"/>
    <property type="molecule type" value="Genomic_DNA"/>
</dbReference>
<gene>
    <name evidence="2" type="ORF">GA0070606_0715</name>
</gene>
<name>A0A1C6TU69_9ACTN</name>
<dbReference type="STRING" id="47855.GA0070606_0715"/>
<dbReference type="Gene3D" id="1.20.120.450">
    <property type="entry name" value="dinb family like domain"/>
    <property type="match status" value="1"/>
</dbReference>
<reference evidence="3" key="1">
    <citation type="submission" date="2016-06" db="EMBL/GenBank/DDBJ databases">
        <authorList>
            <person name="Varghese N."/>
            <person name="Submissions Spin"/>
        </authorList>
    </citation>
    <scope>NUCLEOTIDE SEQUENCE [LARGE SCALE GENOMIC DNA]</scope>
    <source>
        <strain evidence="3">DSM 43903</strain>
    </source>
</reference>
<protein>
    <recommendedName>
        <fullName evidence="4">DinB family protein</fullName>
    </recommendedName>
</protein>
<accession>A0A1C6TU69</accession>
<dbReference type="Pfam" id="PF04978">
    <property type="entry name" value="MST"/>
    <property type="match status" value="1"/>
</dbReference>
<dbReference type="AlphaFoldDB" id="A0A1C6TU69"/>
<dbReference type="SUPFAM" id="SSF109854">
    <property type="entry name" value="DinB/YfiT-like putative metalloenzymes"/>
    <property type="match status" value="1"/>
</dbReference>